<evidence type="ECO:0000256" key="2">
    <source>
        <dbReference type="SAM" id="SignalP"/>
    </source>
</evidence>
<dbReference type="InterPro" id="IPR016896">
    <property type="entry name" value="DUF2860"/>
</dbReference>
<dbReference type="STRING" id="379097.SE23_12805"/>
<dbReference type="RefSeq" id="WP_038192959.1">
    <property type="nucleotide sequence ID" value="NZ_JRWP01000054.1"/>
</dbReference>
<feature type="compositionally biased region" description="Polar residues" evidence="1">
    <location>
        <begin position="45"/>
        <end position="62"/>
    </location>
</feature>
<evidence type="ECO:0000256" key="1">
    <source>
        <dbReference type="SAM" id="MobiDB-lite"/>
    </source>
</evidence>
<sequence length="333" mass="37089">MISRFTLYRWSCCTLLALLPMSSLAQTDAFTPGFSGTLSINAGWSQNQSQSSTHDDNASTASLDDEGERIAQTAPFILGRLQYSFGNTLIYLGNSEDQITQAQFQAELGVSQKITKHLVATGALFGNLPGMDEVWEDPYLTNQDRETTDQRVSGGRLSLDFNAPFPVSVKYAYATSDIDQDDIGLSLSLSPVQRDQLARDSQYHRFGTELTFPLHPSLILAPALYYTVRDAKGDAHDFEQFSAQLSVILSLRQHSITTTIRNSSSAFDKENPVFNQKQDQNTVGVFSVYSYQQLFGWQGTQLHVMAGYQKQDSDINFYDSENTFLSTGISYSF</sequence>
<name>A0A0A5HNH9_PHOS4</name>
<dbReference type="Pfam" id="PF11059">
    <property type="entry name" value="DUF2860"/>
    <property type="match status" value="1"/>
</dbReference>
<dbReference type="OrthoDB" id="6199337at2"/>
<evidence type="ECO:0000313" key="3">
    <source>
        <dbReference type="EMBL" id="KGY07112.1"/>
    </source>
</evidence>
<dbReference type="EMBL" id="JRWP01000054">
    <property type="protein sequence ID" value="KGY07112.1"/>
    <property type="molecule type" value="Genomic_DNA"/>
</dbReference>
<comment type="caution">
    <text evidence="3">The sequence shown here is derived from an EMBL/GenBank/DDBJ whole genome shotgun (WGS) entry which is preliminary data.</text>
</comment>
<dbReference type="Proteomes" id="UP000030451">
    <property type="component" value="Unassembled WGS sequence"/>
</dbReference>
<dbReference type="AlphaFoldDB" id="A0A0A5HNH9"/>
<reference evidence="3 4" key="1">
    <citation type="submission" date="2014-10" db="EMBL/GenBank/DDBJ databases">
        <title>Genome sequencing of Vibrio sinaloensis T08.</title>
        <authorList>
            <person name="Chan K.-G."/>
            <person name="Mohamad N.I."/>
        </authorList>
    </citation>
    <scope>NUCLEOTIDE SEQUENCE [LARGE SCALE GENOMIC DNA]</scope>
    <source>
        <strain evidence="3 4">T08</strain>
    </source>
</reference>
<accession>A0A0A5HNH9</accession>
<evidence type="ECO:0008006" key="5">
    <source>
        <dbReference type="Google" id="ProtNLM"/>
    </source>
</evidence>
<evidence type="ECO:0000313" key="4">
    <source>
        <dbReference type="Proteomes" id="UP000030451"/>
    </source>
</evidence>
<feature type="signal peptide" evidence="2">
    <location>
        <begin position="1"/>
        <end position="25"/>
    </location>
</feature>
<keyword evidence="2" id="KW-0732">Signal</keyword>
<dbReference type="PIRSF" id="PIRSF028696">
    <property type="entry name" value="UCP028696"/>
    <property type="match status" value="1"/>
</dbReference>
<dbReference type="SUPFAM" id="SSF56935">
    <property type="entry name" value="Porins"/>
    <property type="match status" value="1"/>
</dbReference>
<feature type="chain" id="PRO_5002010895" description="DUF2860 domain-containing protein" evidence="2">
    <location>
        <begin position="26"/>
        <end position="333"/>
    </location>
</feature>
<gene>
    <name evidence="3" type="ORF">NM06_18965</name>
</gene>
<organism evidence="3 4">
    <name type="scientific">Photobacterium sp. (strain ATCC 43367)</name>
    <dbReference type="NCBI Taxonomy" id="379097"/>
    <lineage>
        <taxon>Bacteria</taxon>
        <taxon>Pseudomonadati</taxon>
        <taxon>Pseudomonadota</taxon>
        <taxon>Gammaproteobacteria</taxon>
        <taxon>Vibrionales</taxon>
        <taxon>Vibrionaceae</taxon>
        <taxon>Vibrio</taxon>
        <taxon>Vibrio oreintalis group</taxon>
    </lineage>
</organism>
<feature type="region of interest" description="Disordered" evidence="1">
    <location>
        <begin position="45"/>
        <end position="65"/>
    </location>
</feature>
<proteinExistence type="predicted"/>
<protein>
    <recommendedName>
        <fullName evidence="5">DUF2860 domain-containing protein</fullName>
    </recommendedName>
</protein>